<dbReference type="PANTHER" id="PTHR43364:SF18">
    <property type="entry name" value="OXIDOREDUCTASE"/>
    <property type="match status" value="1"/>
</dbReference>
<evidence type="ECO:0000259" key="2">
    <source>
        <dbReference type="Pfam" id="PF00248"/>
    </source>
</evidence>
<dbReference type="GO" id="GO:0005829">
    <property type="term" value="C:cytosol"/>
    <property type="evidence" value="ECO:0007669"/>
    <property type="project" value="TreeGrafter"/>
</dbReference>
<evidence type="ECO:0000256" key="1">
    <source>
        <dbReference type="ARBA" id="ARBA00023002"/>
    </source>
</evidence>
<dbReference type="Gene3D" id="3.20.20.100">
    <property type="entry name" value="NADP-dependent oxidoreductase domain"/>
    <property type="match status" value="1"/>
</dbReference>
<evidence type="ECO:0000313" key="3">
    <source>
        <dbReference type="EMBL" id="PIW19601.1"/>
    </source>
</evidence>
<dbReference type="InterPro" id="IPR050523">
    <property type="entry name" value="AKR_Detox_Biosynth"/>
</dbReference>
<organism evidence="3 4">
    <name type="scientific">bacterium (Candidatus Blackallbacteria) CG17_big_fil_post_rev_8_21_14_2_50_48_46</name>
    <dbReference type="NCBI Taxonomy" id="2014261"/>
    <lineage>
        <taxon>Bacteria</taxon>
        <taxon>Candidatus Blackallbacteria</taxon>
    </lineage>
</organism>
<dbReference type="Proteomes" id="UP000231019">
    <property type="component" value="Unassembled WGS sequence"/>
</dbReference>
<sequence length="356" mass="39289">MKYRLLGKTGLYVSEICLGTMNFGGQGFWTAMGALGQAAVTEQLKTSFEAGVNFYDTANIYSFGESETLFGQALRDSGLDREELVIATKVRGRMGPGPNQVGLSRKHILSQLDQSLKRLGLDYIDLYQIHGFDPLTPMEETLSALNDAVHSGKVRYLGISNHAAWQIMKAQGLAAQRQLHRFESIQAYYSIAGRDLEREVIPMAQDQQMGIMVWSPLAGGFLSGKFAREEKGPEGSRRSSFDFPPIDKEKAWTIIDKMREIAEGHSVSVAQIALSWVLHQPGISTIIIGARTQEQLLQNLVVSEISLSADELAALQALSQLEPEYPGWMLRFQAMDRSPDAVSAAERLASSNSTKE</sequence>
<keyword evidence="1" id="KW-0560">Oxidoreductase</keyword>
<accession>A0A2M7GBQ2</accession>
<dbReference type="PRINTS" id="PR00069">
    <property type="entry name" value="ALDKETRDTASE"/>
</dbReference>
<dbReference type="GO" id="GO:0016491">
    <property type="term" value="F:oxidoreductase activity"/>
    <property type="evidence" value="ECO:0007669"/>
    <property type="project" value="UniProtKB-KW"/>
</dbReference>
<dbReference type="InterPro" id="IPR023210">
    <property type="entry name" value="NADP_OxRdtase_dom"/>
</dbReference>
<comment type="caution">
    <text evidence="3">The sequence shown here is derived from an EMBL/GenBank/DDBJ whole genome shotgun (WGS) entry which is preliminary data.</text>
</comment>
<dbReference type="SUPFAM" id="SSF51430">
    <property type="entry name" value="NAD(P)-linked oxidoreductase"/>
    <property type="match status" value="1"/>
</dbReference>
<dbReference type="AlphaFoldDB" id="A0A2M7GBQ2"/>
<reference evidence="3 4" key="1">
    <citation type="submission" date="2017-09" db="EMBL/GenBank/DDBJ databases">
        <title>Depth-based differentiation of microbial function through sediment-hosted aquifers and enrichment of novel symbionts in the deep terrestrial subsurface.</title>
        <authorList>
            <person name="Probst A.J."/>
            <person name="Ladd B."/>
            <person name="Jarett J.K."/>
            <person name="Geller-Mcgrath D.E."/>
            <person name="Sieber C.M."/>
            <person name="Emerson J.B."/>
            <person name="Anantharaman K."/>
            <person name="Thomas B.C."/>
            <person name="Malmstrom R."/>
            <person name="Stieglmeier M."/>
            <person name="Klingl A."/>
            <person name="Woyke T."/>
            <person name="Ryan C.M."/>
            <person name="Banfield J.F."/>
        </authorList>
    </citation>
    <scope>NUCLEOTIDE SEQUENCE [LARGE SCALE GENOMIC DNA]</scope>
    <source>
        <strain evidence="3">CG17_big_fil_post_rev_8_21_14_2_50_48_46</strain>
    </source>
</reference>
<name>A0A2M7GBQ2_9BACT</name>
<dbReference type="Pfam" id="PF00248">
    <property type="entry name" value="Aldo_ket_red"/>
    <property type="match status" value="1"/>
</dbReference>
<dbReference type="FunFam" id="3.20.20.100:FF:000004">
    <property type="entry name" value="Oxidoreductase, aldo/keto reductase"/>
    <property type="match status" value="1"/>
</dbReference>
<dbReference type="PANTHER" id="PTHR43364">
    <property type="entry name" value="NADH-SPECIFIC METHYLGLYOXAL REDUCTASE-RELATED"/>
    <property type="match status" value="1"/>
</dbReference>
<dbReference type="EMBL" id="PFFQ01000003">
    <property type="protein sequence ID" value="PIW19601.1"/>
    <property type="molecule type" value="Genomic_DNA"/>
</dbReference>
<dbReference type="CDD" id="cd19091">
    <property type="entry name" value="AKR_PsAKR"/>
    <property type="match status" value="1"/>
</dbReference>
<evidence type="ECO:0000313" key="4">
    <source>
        <dbReference type="Proteomes" id="UP000231019"/>
    </source>
</evidence>
<dbReference type="InterPro" id="IPR020471">
    <property type="entry name" value="AKR"/>
</dbReference>
<proteinExistence type="predicted"/>
<gene>
    <name evidence="3" type="ORF">COW36_00195</name>
</gene>
<feature type="domain" description="NADP-dependent oxidoreductase" evidence="2">
    <location>
        <begin position="15"/>
        <end position="318"/>
    </location>
</feature>
<protein>
    <submittedName>
        <fullName evidence="3">Aldo/keto reductase</fullName>
    </submittedName>
</protein>
<dbReference type="InterPro" id="IPR036812">
    <property type="entry name" value="NAD(P)_OxRdtase_dom_sf"/>
</dbReference>